<evidence type="ECO:0000313" key="3">
    <source>
        <dbReference type="Proteomes" id="UP000256297"/>
    </source>
</evidence>
<dbReference type="AlphaFoldDB" id="A0A375CR15"/>
<protein>
    <submittedName>
        <fullName evidence="2">Uncharacterized protein</fullName>
    </submittedName>
</protein>
<gene>
    <name evidence="2" type="ORF">CBM2589_U10235</name>
</gene>
<accession>A0A375CR15</accession>
<dbReference type="EMBL" id="OFSP01000078">
    <property type="protein sequence ID" value="SOY77733.1"/>
    <property type="molecule type" value="Genomic_DNA"/>
</dbReference>
<organism evidence="2 3">
    <name type="scientific">Cupriavidus taiwanensis</name>
    <dbReference type="NCBI Taxonomy" id="164546"/>
    <lineage>
        <taxon>Bacteria</taxon>
        <taxon>Pseudomonadati</taxon>
        <taxon>Pseudomonadota</taxon>
        <taxon>Betaproteobacteria</taxon>
        <taxon>Burkholderiales</taxon>
        <taxon>Burkholderiaceae</taxon>
        <taxon>Cupriavidus</taxon>
    </lineage>
</organism>
<proteinExistence type="predicted"/>
<reference evidence="3" key="1">
    <citation type="submission" date="2018-01" db="EMBL/GenBank/DDBJ databases">
        <authorList>
            <person name="Gaut B.S."/>
            <person name="Morton B.R."/>
            <person name="Clegg M.T."/>
            <person name="Duvall M.R."/>
        </authorList>
    </citation>
    <scope>NUCLEOTIDE SEQUENCE [LARGE SCALE GENOMIC DNA]</scope>
</reference>
<comment type="caution">
    <text evidence="2">The sequence shown here is derived from an EMBL/GenBank/DDBJ whole genome shotgun (WGS) entry which is preliminary data.</text>
</comment>
<evidence type="ECO:0000256" key="1">
    <source>
        <dbReference type="SAM" id="MobiDB-lite"/>
    </source>
</evidence>
<sequence length="56" mass="6024">MSPLAAIHFSRASGLDPQPDWQPTTDDGATVLLAEVKHFTDNANPVLKADFEAMGQ</sequence>
<evidence type="ECO:0000313" key="2">
    <source>
        <dbReference type="EMBL" id="SOY77733.1"/>
    </source>
</evidence>
<feature type="region of interest" description="Disordered" evidence="1">
    <location>
        <begin position="1"/>
        <end position="27"/>
    </location>
</feature>
<dbReference type="RefSeq" id="WP_198046871.1">
    <property type="nucleotide sequence ID" value="NZ_OFSP01000078.1"/>
</dbReference>
<name>A0A375CR15_9BURK</name>
<dbReference type="Proteomes" id="UP000256297">
    <property type="component" value="Unassembled WGS sequence"/>
</dbReference>
<feature type="compositionally biased region" description="Low complexity" evidence="1">
    <location>
        <begin position="16"/>
        <end position="27"/>
    </location>
</feature>